<dbReference type="EMBL" id="JANPWB010000011">
    <property type="protein sequence ID" value="KAJ1122236.1"/>
    <property type="molecule type" value="Genomic_DNA"/>
</dbReference>
<dbReference type="Pfam" id="PF07678">
    <property type="entry name" value="TED_complement"/>
    <property type="match status" value="1"/>
</dbReference>
<feature type="domain" description="Alpha-macroglobulin receptor-binding" evidence="1">
    <location>
        <begin position="278"/>
        <end position="345"/>
    </location>
</feature>
<dbReference type="InterPro" id="IPR011626">
    <property type="entry name" value="Alpha-macroglobulin_TED"/>
</dbReference>
<dbReference type="InterPro" id="IPR036595">
    <property type="entry name" value="A-macroglobulin_rcpt-bd_sf"/>
</dbReference>
<dbReference type="AlphaFoldDB" id="A0AAV7P260"/>
<organism evidence="2 3">
    <name type="scientific">Pleurodeles waltl</name>
    <name type="common">Iberian ribbed newt</name>
    <dbReference type="NCBI Taxonomy" id="8319"/>
    <lineage>
        <taxon>Eukaryota</taxon>
        <taxon>Metazoa</taxon>
        <taxon>Chordata</taxon>
        <taxon>Craniata</taxon>
        <taxon>Vertebrata</taxon>
        <taxon>Euteleostomi</taxon>
        <taxon>Amphibia</taxon>
        <taxon>Batrachia</taxon>
        <taxon>Caudata</taxon>
        <taxon>Salamandroidea</taxon>
        <taxon>Salamandridae</taxon>
        <taxon>Pleurodelinae</taxon>
        <taxon>Pleurodeles</taxon>
    </lineage>
</organism>
<evidence type="ECO:0000313" key="2">
    <source>
        <dbReference type="EMBL" id="KAJ1122236.1"/>
    </source>
</evidence>
<sequence>MYFSYLVRGVDEIAYELFVYQVGDFKPEQPTLGHKIGEPQYLDAELFLEPFYSKSKSFLKIHPVLEQQPCDYIQDLQVEYIIQQNMVPEDARQMDLYYLVTLRFSPEEALPGADITLQLYSVAGSLYSVRAVDKRTVLMQPKEELTGEKGGIEDNLALSTYITAAMLELGLNETDSTVKKALACLKESLPNVTNTYTLSLMAYAFTLAGDKEARDEVMTALKEQAVKSEGQIHWGRKDRPKPQGVHGWFRAASIEVEITSYVLLAYMSQPQVPIEDLSTVTEILEKKAHENKTHVKKVEIKPDEVTIYLNQLSKIPNQFSFVEQDQEVKGLKPATVVVYDYYEKGE</sequence>
<comment type="caution">
    <text evidence="2">The sequence shown here is derived from an EMBL/GenBank/DDBJ whole genome shotgun (WGS) entry which is preliminary data.</text>
</comment>
<dbReference type="SUPFAM" id="SSF48239">
    <property type="entry name" value="Terpenoid cyclases/Protein prenyltransferases"/>
    <property type="match status" value="1"/>
</dbReference>
<evidence type="ECO:0000259" key="1">
    <source>
        <dbReference type="SMART" id="SM01361"/>
    </source>
</evidence>
<proteinExistence type="predicted"/>
<dbReference type="Proteomes" id="UP001066276">
    <property type="component" value="Chromosome 7"/>
</dbReference>
<dbReference type="SUPFAM" id="SSF49410">
    <property type="entry name" value="Alpha-macroglobulin receptor domain"/>
    <property type="match status" value="1"/>
</dbReference>
<dbReference type="GO" id="GO:0005615">
    <property type="term" value="C:extracellular space"/>
    <property type="evidence" value="ECO:0007669"/>
    <property type="project" value="InterPro"/>
</dbReference>
<keyword evidence="3" id="KW-1185">Reference proteome</keyword>
<dbReference type="InterPro" id="IPR009048">
    <property type="entry name" value="A-macroglobulin_rcpt-bd"/>
</dbReference>
<reference evidence="2" key="1">
    <citation type="journal article" date="2022" name="bioRxiv">
        <title>Sequencing and chromosome-scale assembly of the giantPleurodeles waltlgenome.</title>
        <authorList>
            <person name="Brown T."/>
            <person name="Elewa A."/>
            <person name="Iarovenko S."/>
            <person name="Subramanian E."/>
            <person name="Araus A.J."/>
            <person name="Petzold A."/>
            <person name="Susuki M."/>
            <person name="Suzuki K.-i.T."/>
            <person name="Hayashi T."/>
            <person name="Toyoda A."/>
            <person name="Oliveira C."/>
            <person name="Osipova E."/>
            <person name="Leigh N.D."/>
            <person name="Simon A."/>
            <person name="Yun M.H."/>
        </authorList>
    </citation>
    <scope>NUCLEOTIDE SEQUENCE</scope>
    <source>
        <strain evidence="2">20211129_DDA</strain>
        <tissue evidence="2">Liver</tissue>
    </source>
</reference>
<dbReference type="Gene3D" id="1.50.10.20">
    <property type="match status" value="1"/>
</dbReference>
<gene>
    <name evidence="2" type="ORF">NDU88_000738</name>
</gene>
<dbReference type="SMART" id="SM01361">
    <property type="entry name" value="A2M_recep"/>
    <property type="match status" value="1"/>
</dbReference>
<dbReference type="PANTHER" id="PTHR11412:SF182">
    <property type="entry name" value="ALPHA-2-MACROGLOBULIN-LIKE PROTEIN 1"/>
    <property type="match status" value="1"/>
</dbReference>
<accession>A0AAV7P260</accession>
<dbReference type="InterPro" id="IPR008930">
    <property type="entry name" value="Terpenoid_cyclase/PrenylTrfase"/>
</dbReference>
<name>A0AAV7P260_PLEWA</name>
<dbReference type="PANTHER" id="PTHR11412">
    <property type="entry name" value="MACROGLOBULIN / COMPLEMENT"/>
    <property type="match status" value="1"/>
</dbReference>
<evidence type="ECO:0000313" key="3">
    <source>
        <dbReference type="Proteomes" id="UP001066276"/>
    </source>
</evidence>
<protein>
    <recommendedName>
        <fullName evidence="1">Alpha-macroglobulin receptor-binding domain-containing protein</fullName>
    </recommendedName>
</protein>
<dbReference type="InterPro" id="IPR050473">
    <property type="entry name" value="A2M/Complement_sys"/>
</dbReference>